<gene>
    <name evidence="4" type="ORF">K469DRAFT_706366</name>
</gene>
<dbReference type="AlphaFoldDB" id="A0A6A6EYB5"/>
<dbReference type="PANTHER" id="PTHR46128:SF211">
    <property type="entry name" value="PENTACOTRIPEPTIDE-REPEAT REGION OF PRORP DOMAIN-CONTAINING PROTEIN"/>
    <property type="match status" value="1"/>
</dbReference>
<organism evidence="4 5">
    <name type="scientific">Zopfia rhizophila CBS 207.26</name>
    <dbReference type="NCBI Taxonomy" id="1314779"/>
    <lineage>
        <taxon>Eukaryota</taxon>
        <taxon>Fungi</taxon>
        <taxon>Dikarya</taxon>
        <taxon>Ascomycota</taxon>
        <taxon>Pezizomycotina</taxon>
        <taxon>Dothideomycetes</taxon>
        <taxon>Dothideomycetes incertae sedis</taxon>
        <taxon>Zopfiaceae</taxon>
        <taxon>Zopfia</taxon>
    </lineage>
</organism>
<proteinExistence type="inferred from homology"/>
<feature type="compositionally biased region" description="Basic and acidic residues" evidence="3">
    <location>
        <begin position="64"/>
        <end position="76"/>
    </location>
</feature>
<feature type="repeat" description="PPR" evidence="2">
    <location>
        <begin position="529"/>
        <end position="563"/>
    </location>
</feature>
<sequence>MTSSYVCNQCRARLLRHAASLRSPRWQPKATFLSLRPQPPSTGKPQEPSKSNPAPQDLLYTDTNEGKPNQDVDRELSPPSIEVLEPSRPQYRLRDNKGPGTDQTPRVGRYSRYTQGVFPKSQAPNAETLENTEISGHSRTEAASPSGSRIPRQESGKSYAQPISKDLNAGNLNAAWARFLQGFGEKDSQALTQPSFQDLSLLQSGKVFGVLLESIVKEFCKGNEVPVAPSAVLFKYTQVKIQRPEFWLDTIERLTLQTLSHLAATPANVRKLETILAELMAVWRLFFQCKSTKGISLQSIDEEWHSIPSAEVLNKLTGASYYWDKDFSVRLQKYHSNFHGHPTIGFSAVVIFNLFDEQNPWTLELPESLRTQNTPFIKLLEHTLAGASLRPIFRKVENTPGLEALPKEFRDELLYQIKSAPSKAMAIAGVRNVVDAEPTTPGSRPERESTREGFLLKRISRAILEKADKRILESLWNDAIKAYTPRLKQKPAIPPAIYNSFLTGFMALYQADRTVDVWNHMIAHGVKPDVKSWAAMLTGCEKARDVKGLNQIWVKMLQSGVQPDVYAWTARVHGLFTLRKMNEGFAALEEIGKTWLAAEAAARCAPTKGGDKTPPRPTSKAINTFPKPSIEVINAAITAIATFTQATRSFPRRIQDIQRILHWAGAFSLKPDATTYNTIIRLSLANSDNAMTFKLLRQMEAEGIDPDLATFTMLLGAAFQNQKYSNLSADEQASQIILLLEDLEKRGLKLNAYIYSSSIDKLLKQYSNFTAVRTVIDHMLSRNLIPSPHIYTSLITHYFQDNPANIPAVDSLWLQIMNTPGTPTDKILFDRVIEGYASVGEVGKMMTVLVQMSKHGKLPGWTALRAVVTALVESGDWERARSVVSDVQNGEGVAKGGITGGAFGSREFWEEVKGLGLGQQEERREDGEGIEAAQNEATGQVPAAVGW</sequence>
<dbReference type="InterPro" id="IPR002885">
    <property type="entry name" value="PPR_rpt"/>
</dbReference>
<dbReference type="Pfam" id="PF13812">
    <property type="entry name" value="PPR_3"/>
    <property type="match status" value="1"/>
</dbReference>
<feature type="repeat" description="PPR" evidence="2">
    <location>
        <begin position="825"/>
        <end position="859"/>
    </location>
</feature>
<name>A0A6A6EYB5_9PEZI</name>
<dbReference type="Gene3D" id="1.25.40.10">
    <property type="entry name" value="Tetratricopeptide repeat domain"/>
    <property type="match status" value="3"/>
</dbReference>
<evidence type="ECO:0008006" key="6">
    <source>
        <dbReference type="Google" id="ProtNLM"/>
    </source>
</evidence>
<dbReference type="PANTHER" id="PTHR46128">
    <property type="entry name" value="MITOCHONDRIAL GROUP I INTRON SPLICING FACTOR CCM1"/>
    <property type="match status" value="1"/>
</dbReference>
<evidence type="ECO:0000313" key="4">
    <source>
        <dbReference type="EMBL" id="KAF2194886.1"/>
    </source>
</evidence>
<keyword evidence="5" id="KW-1185">Reference proteome</keyword>
<feature type="region of interest" description="Disordered" evidence="3">
    <location>
        <begin position="28"/>
        <end position="159"/>
    </location>
</feature>
<dbReference type="OrthoDB" id="185373at2759"/>
<comment type="similarity">
    <text evidence="1">Belongs to the PPR family. P subfamily.</text>
</comment>
<feature type="region of interest" description="Disordered" evidence="3">
    <location>
        <begin position="916"/>
        <end position="947"/>
    </location>
</feature>
<dbReference type="Pfam" id="PF13041">
    <property type="entry name" value="PPR_2"/>
    <property type="match status" value="1"/>
</dbReference>
<evidence type="ECO:0000256" key="3">
    <source>
        <dbReference type="SAM" id="MobiDB-lite"/>
    </source>
</evidence>
<reference evidence="4" key="1">
    <citation type="journal article" date="2020" name="Stud. Mycol.">
        <title>101 Dothideomycetes genomes: a test case for predicting lifestyles and emergence of pathogens.</title>
        <authorList>
            <person name="Haridas S."/>
            <person name="Albert R."/>
            <person name="Binder M."/>
            <person name="Bloem J."/>
            <person name="Labutti K."/>
            <person name="Salamov A."/>
            <person name="Andreopoulos B."/>
            <person name="Baker S."/>
            <person name="Barry K."/>
            <person name="Bills G."/>
            <person name="Bluhm B."/>
            <person name="Cannon C."/>
            <person name="Castanera R."/>
            <person name="Culley D."/>
            <person name="Daum C."/>
            <person name="Ezra D."/>
            <person name="Gonzalez J."/>
            <person name="Henrissat B."/>
            <person name="Kuo A."/>
            <person name="Liang C."/>
            <person name="Lipzen A."/>
            <person name="Lutzoni F."/>
            <person name="Magnuson J."/>
            <person name="Mondo S."/>
            <person name="Nolan M."/>
            <person name="Ohm R."/>
            <person name="Pangilinan J."/>
            <person name="Park H.-J."/>
            <person name="Ramirez L."/>
            <person name="Alfaro M."/>
            <person name="Sun H."/>
            <person name="Tritt A."/>
            <person name="Yoshinaga Y."/>
            <person name="Zwiers L.-H."/>
            <person name="Turgeon B."/>
            <person name="Goodwin S."/>
            <person name="Spatafora J."/>
            <person name="Crous P."/>
            <person name="Grigoriev I."/>
        </authorList>
    </citation>
    <scope>NUCLEOTIDE SEQUENCE</scope>
    <source>
        <strain evidence="4">CBS 207.26</strain>
    </source>
</reference>
<dbReference type="InterPro" id="IPR011990">
    <property type="entry name" value="TPR-like_helical_dom_sf"/>
</dbReference>
<feature type="compositionally biased region" description="Polar residues" evidence="3">
    <location>
        <begin position="43"/>
        <end position="54"/>
    </location>
</feature>
<dbReference type="Proteomes" id="UP000800200">
    <property type="component" value="Unassembled WGS sequence"/>
</dbReference>
<evidence type="ECO:0000256" key="1">
    <source>
        <dbReference type="ARBA" id="ARBA00007626"/>
    </source>
</evidence>
<feature type="repeat" description="PPR" evidence="2">
    <location>
        <begin position="672"/>
        <end position="706"/>
    </location>
</feature>
<protein>
    <recommendedName>
        <fullName evidence="6">Pentacotripeptide-repeat region of PRORP domain-containing protein</fullName>
    </recommendedName>
</protein>
<evidence type="ECO:0000256" key="2">
    <source>
        <dbReference type="PROSITE-ProRule" id="PRU00708"/>
    </source>
</evidence>
<dbReference type="InterPro" id="IPR050872">
    <property type="entry name" value="PPR_P_subfamily"/>
</dbReference>
<feature type="compositionally biased region" description="Polar residues" evidence="3">
    <location>
        <begin position="122"/>
        <end position="147"/>
    </location>
</feature>
<evidence type="ECO:0000313" key="5">
    <source>
        <dbReference type="Proteomes" id="UP000800200"/>
    </source>
</evidence>
<accession>A0A6A6EYB5</accession>
<dbReference type="EMBL" id="ML994611">
    <property type="protein sequence ID" value="KAF2194886.1"/>
    <property type="molecule type" value="Genomic_DNA"/>
</dbReference>
<dbReference type="PROSITE" id="PS51375">
    <property type="entry name" value="PPR"/>
    <property type="match status" value="3"/>
</dbReference>